<dbReference type="InterPro" id="IPR017972">
    <property type="entry name" value="Cyt_P450_CS"/>
</dbReference>
<evidence type="ECO:0000256" key="8">
    <source>
        <dbReference type="ARBA" id="ARBA00023004"/>
    </source>
</evidence>
<keyword evidence="7 12" id="KW-0560">Oxidoreductase</keyword>
<dbReference type="Pfam" id="PF00067">
    <property type="entry name" value="p450"/>
    <property type="match status" value="1"/>
</dbReference>
<organism evidence="13 14">
    <name type="scientific">Miscanthus lutarioriparius</name>
    <dbReference type="NCBI Taxonomy" id="422564"/>
    <lineage>
        <taxon>Eukaryota</taxon>
        <taxon>Viridiplantae</taxon>
        <taxon>Streptophyta</taxon>
        <taxon>Embryophyta</taxon>
        <taxon>Tracheophyta</taxon>
        <taxon>Spermatophyta</taxon>
        <taxon>Magnoliopsida</taxon>
        <taxon>Liliopsida</taxon>
        <taxon>Poales</taxon>
        <taxon>Poaceae</taxon>
        <taxon>PACMAD clade</taxon>
        <taxon>Panicoideae</taxon>
        <taxon>Andropogonodae</taxon>
        <taxon>Andropogoneae</taxon>
        <taxon>Saccharinae</taxon>
        <taxon>Miscanthus</taxon>
    </lineage>
</organism>
<evidence type="ECO:0008006" key="15">
    <source>
        <dbReference type="Google" id="ProtNLM"/>
    </source>
</evidence>
<evidence type="ECO:0000256" key="6">
    <source>
        <dbReference type="ARBA" id="ARBA00022989"/>
    </source>
</evidence>
<keyword evidence="5 11" id="KW-0479">Metal-binding</keyword>
<keyword evidence="4" id="KW-0812">Transmembrane</keyword>
<dbReference type="InterPro" id="IPR001128">
    <property type="entry name" value="Cyt_P450"/>
</dbReference>
<evidence type="ECO:0000313" key="13">
    <source>
        <dbReference type="EMBL" id="CAD6272178.1"/>
    </source>
</evidence>
<gene>
    <name evidence="13" type="ORF">NCGR_LOCUS55453</name>
</gene>
<comment type="similarity">
    <text evidence="2 12">Belongs to the cytochrome P450 family.</text>
</comment>
<feature type="binding site" description="axial binding residue" evidence="11">
    <location>
        <position position="412"/>
    </location>
    <ligand>
        <name>heme</name>
        <dbReference type="ChEBI" id="CHEBI:30413"/>
    </ligand>
    <ligandPart>
        <name>Fe</name>
        <dbReference type="ChEBI" id="CHEBI:18248"/>
    </ligandPart>
</feature>
<dbReference type="GO" id="GO:0020037">
    <property type="term" value="F:heme binding"/>
    <property type="evidence" value="ECO:0007669"/>
    <property type="project" value="InterPro"/>
</dbReference>
<dbReference type="PRINTS" id="PR00463">
    <property type="entry name" value="EP450I"/>
</dbReference>
<dbReference type="InterPro" id="IPR050665">
    <property type="entry name" value="Cytochrome_P450_Monooxygen"/>
</dbReference>
<evidence type="ECO:0000256" key="10">
    <source>
        <dbReference type="ARBA" id="ARBA00023136"/>
    </source>
</evidence>
<dbReference type="InterPro" id="IPR002401">
    <property type="entry name" value="Cyt_P450_E_grp-I"/>
</dbReference>
<sequence>MATLSSALLFAALLAAAQYVLRLLHSFLWVSLRLERRLRRQGIRWPPRSLLSGNAADYRDLLAAARSAPLPSFRHDGVVARATPQYAVWPARHGRPFVYWFEPRPRLVISDPELVKAAMTDSTGAFDKAGAGGNNPLARQLIGEGLTGLSGQTWARHRRVISPAFNMERVKAWIPEIAAAASSVLDKWEAEGGSRTEFEIDVHKAFHTLSADVISCVAFGSSYEEGKRNFQLQEEQMMLALLAMRTVYIPGFSKAGSEYKMGIEEIIHECKTFYFAGKETTANLFTWATLLLALHQEWQVKARDEVLKVCGKYEHPNAENLSDLKIVTMVLKETLRLYPPATFINRTATRDIKLGKLDIPAGTRLDFPIIAIHHDHDVWGTDAEEFNPSRFADGKSYHLGAYFPFGIGPTICVGQNPAMVEAKVALAMTLQRFAFTVSPSYAHAPMLMLTLQPQFGAQVLVRKI</sequence>
<evidence type="ECO:0000313" key="14">
    <source>
        <dbReference type="Proteomes" id="UP000604825"/>
    </source>
</evidence>
<keyword evidence="14" id="KW-1185">Reference proteome</keyword>
<dbReference type="GO" id="GO:0006629">
    <property type="term" value="P:lipid metabolic process"/>
    <property type="evidence" value="ECO:0007669"/>
    <property type="project" value="UniProtKB-ARBA"/>
</dbReference>
<evidence type="ECO:0000256" key="7">
    <source>
        <dbReference type="ARBA" id="ARBA00023002"/>
    </source>
</evidence>
<dbReference type="GO" id="GO:0016705">
    <property type="term" value="F:oxidoreductase activity, acting on paired donors, with incorporation or reduction of molecular oxygen"/>
    <property type="evidence" value="ECO:0007669"/>
    <property type="project" value="InterPro"/>
</dbReference>
<dbReference type="AlphaFoldDB" id="A0A811RRC8"/>
<evidence type="ECO:0000256" key="1">
    <source>
        <dbReference type="ARBA" id="ARBA00004370"/>
    </source>
</evidence>
<keyword evidence="3 11" id="KW-0349">Heme</keyword>
<evidence type="ECO:0000256" key="5">
    <source>
        <dbReference type="ARBA" id="ARBA00022723"/>
    </source>
</evidence>
<accession>A0A811RRC8</accession>
<dbReference type="Gene3D" id="1.10.630.10">
    <property type="entry name" value="Cytochrome P450"/>
    <property type="match status" value="2"/>
</dbReference>
<dbReference type="SUPFAM" id="SSF48264">
    <property type="entry name" value="Cytochrome P450"/>
    <property type="match status" value="1"/>
</dbReference>
<dbReference type="PANTHER" id="PTHR24282:SF211">
    <property type="entry name" value="CYTOCHROME P450-RELATED"/>
    <property type="match status" value="1"/>
</dbReference>
<keyword evidence="9 12" id="KW-0503">Monooxygenase</keyword>
<evidence type="ECO:0000256" key="2">
    <source>
        <dbReference type="ARBA" id="ARBA00010617"/>
    </source>
</evidence>
<protein>
    <recommendedName>
        <fullName evidence="15">Cytochrome P450</fullName>
    </recommendedName>
</protein>
<evidence type="ECO:0000256" key="11">
    <source>
        <dbReference type="PIRSR" id="PIRSR602401-1"/>
    </source>
</evidence>
<dbReference type="InterPro" id="IPR036396">
    <property type="entry name" value="Cyt_P450_sf"/>
</dbReference>
<dbReference type="GO" id="GO:0004497">
    <property type="term" value="F:monooxygenase activity"/>
    <property type="evidence" value="ECO:0007669"/>
    <property type="project" value="UniProtKB-KW"/>
</dbReference>
<comment type="cofactor">
    <cofactor evidence="11">
        <name>heme</name>
        <dbReference type="ChEBI" id="CHEBI:30413"/>
    </cofactor>
</comment>
<dbReference type="PROSITE" id="PS00086">
    <property type="entry name" value="CYTOCHROME_P450"/>
    <property type="match status" value="1"/>
</dbReference>
<dbReference type="EMBL" id="CAJGYO010000016">
    <property type="protein sequence ID" value="CAD6272178.1"/>
    <property type="molecule type" value="Genomic_DNA"/>
</dbReference>
<evidence type="ECO:0000256" key="3">
    <source>
        <dbReference type="ARBA" id="ARBA00022617"/>
    </source>
</evidence>
<comment type="caution">
    <text evidence="13">The sequence shown here is derived from an EMBL/GenBank/DDBJ whole genome shotgun (WGS) entry which is preliminary data.</text>
</comment>
<dbReference type="PANTHER" id="PTHR24282">
    <property type="entry name" value="CYTOCHROME P450 FAMILY MEMBER"/>
    <property type="match status" value="1"/>
</dbReference>
<keyword evidence="6" id="KW-1133">Transmembrane helix</keyword>
<comment type="subcellular location">
    <subcellularLocation>
        <location evidence="1">Membrane</location>
    </subcellularLocation>
</comment>
<dbReference type="PRINTS" id="PR00385">
    <property type="entry name" value="P450"/>
</dbReference>
<proteinExistence type="inferred from homology"/>
<evidence type="ECO:0000256" key="4">
    <source>
        <dbReference type="ARBA" id="ARBA00022692"/>
    </source>
</evidence>
<dbReference type="GO" id="GO:0016020">
    <property type="term" value="C:membrane"/>
    <property type="evidence" value="ECO:0007669"/>
    <property type="project" value="UniProtKB-SubCell"/>
</dbReference>
<name>A0A811RRC8_9POAL</name>
<keyword evidence="8 11" id="KW-0408">Iron</keyword>
<dbReference type="GO" id="GO:0005506">
    <property type="term" value="F:iron ion binding"/>
    <property type="evidence" value="ECO:0007669"/>
    <property type="project" value="InterPro"/>
</dbReference>
<dbReference type="OrthoDB" id="1470350at2759"/>
<evidence type="ECO:0000256" key="12">
    <source>
        <dbReference type="RuleBase" id="RU000461"/>
    </source>
</evidence>
<reference evidence="13" key="1">
    <citation type="submission" date="2020-10" db="EMBL/GenBank/DDBJ databases">
        <authorList>
            <person name="Han B."/>
            <person name="Lu T."/>
            <person name="Zhao Q."/>
            <person name="Huang X."/>
            <person name="Zhao Y."/>
        </authorList>
    </citation>
    <scope>NUCLEOTIDE SEQUENCE</scope>
</reference>
<dbReference type="Proteomes" id="UP000604825">
    <property type="component" value="Unassembled WGS sequence"/>
</dbReference>
<keyword evidence="10" id="KW-0472">Membrane</keyword>
<evidence type="ECO:0000256" key="9">
    <source>
        <dbReference type="ARBA" id="ARBA00023033"/>
    </source>
</evidence>